<dbReference type="Proteomes" id="UP001580407">
    <property type="component" value="Unassembled WGS sequence"/>
</dbReference>
<evidence type="ECO:0000259" key="3">
    <source>
        <dbReference type="Pfam" id="PF18705"/>
    </source>
</evidence>
<organism evidence="4 5">
    <name type="scientific">Paenibacillus terreus</name>
    <dbReference type="NCBI Taxonomy" id="1387834"/>
    <lineage>
        <taxon>Bacteria</taxon>
        <taxon>Bacillati</taxon>
        <taxon>Bacillota</taxon>
        <taxon>Bacilli</taxon>
        <taxon>Bacillales</taxon>
        <taxon>Paenibacillaceae</taxon>
        <taxon>Paenibacillus</taxon>
    </lineage>
</organism>
<name>A0ABV5BCC0_9BACL</name>
<evidence type="ECO:0000313" key="5">
    <source>
        <dbReference type="Proteomes" id="UP001580407"/>
    </source>
</evidence>
<reference evidence="4 5" key="1">
    <citation type="submission" date="2024-09" db="EMBL/GenBank/DDBJ databases">
        <authorList>
            <person name="Ruan L."/>
        </authorList>
    </citation>
    <scope>NUCLEOTIDE SEQUENCE [LARGE SCALE GENOMIC DNA]</scope>
    <source>
        <strain evidence="4 5">D33</strain>
    </source>
</reference>
<dbReference type="InterPro" id="IPR040680">
    <property type="entry name" value="DUF5643"/>
</dbReference>
<sequence length="390" mass="43395">MKQISDPAKQITENLEYMIQNTEVPELNLGEGIVKQMNSKKTELNQRHRMKNKRMKRVAAVSGIAAALGLGVFGSGFVSPVMASALSQVPLIGNIFQQYGDPGLQASVANGLYQPVQAKDSHNDMTLESTGYIYDGTRISVALKRDGQADAKLLGESMENGDRDLSGKGILKDIHIYINGEKYFNGGYTMKDGDTRDTLILEFNDSLPVAPLNADPDKILRPEPLGDSFDLKLEATLTGSDQPYVLTFPVKKNTESLVLKPESVQSHDGFRFTLDKLELTPITTRLTMTGSGELASLGDEYKLPVEDLYAGKHLFGFEIYDENSNRLEELPGNNMNFIEGQYVFDYNFTPFKEKPKSITIKPYVLKKDKSSGKFSEKEYISELEFNVDVK</sequence>
<keyword evidence="5" id="KW-1185">Reference proteome</keyword>
<proteinExistence type="predicted"/>
<dbReference type="InterPro" id="IPR025436">
    <property type="entry name" value="DUF4179"/>
</dbReference>
<feature type="domain" description="DUF5643" evidence="3">
    <location>
        <begin position="258"/>
        <end position="381"/>
    </location>
</feature>
<evidence type="ECO:0000313" key="4">
    <source>
        <dbReference type="EMBL" id="MFB5682479.1"/>
    </source>
</evidence>
<evidence type="ECO:0000256" key="1">
    <source>
        <dbReference type="SAM" id="Phobius"/>
    </source>
</evidence>
<comment type="caution">
    <text evidence="4">The sequence shown here is derived from an EMBL/GenBank/DDBJ whole genome shotgun (WGS) entry which is preliminary data.</text>
</comment>
<keyword evidence="1" id="KW-1133">Transmembrane helix</keyword>
<accession>A0ABV5BCC0</accession>
<feature type="transmembrane region" description="Helical" evidence="1">
    <location>
        <begin position="58"/>
        <end position="78"/>
    </location>
</feature>
<gene>
    <name evidence="4" type="ORF">ACE3NQ_16250</name>
</gene>
<keyword evidence="1" id="KW-0472">Membrane</keyword>
<dbReference type="Pfam" id="PF18705">
    <property type="entry name" value="DUF5643"/>
    <property type="match status" value="1"/>
</dbReference>
<protein>
    <submittedName>
        <fullName evidence="4">DUF4179 domain-containing protein</fullName>
    </submittedName>
</protein>
<evidence type="ECO:0000259" key="2">
    <source>
        <dbReference type="Pfam" id="PF13786"/>
    </source>
</evidence>
<feature type="domain" description="DUF4179" evidence="2">
    <location>
        <begin position="56"/>
        <end position="142"/>
    </location>
</feature>
<keyword evidence="1" id="KW-0812">Transmembrane</keyword>
<dbReference type="Gene3D" id="2.60.40.1630">
    <property type="entry name" value="bacillus anthracis domain"/>
    <property type="match status" value="1"/>
</dbReference>
<dbReference type="EMBL" id="JBHILM010000017">
    <property type="protein sequence ID" value="MFB5682479.1"/>
    <property type="molecule type" value="Genomic_DNA"/>
</dbReference>
<dbReference type="RefSeq" id="WP_375526227.1">
    <property type="nucleotide sequence ID" value="NZ_JBHILM010000017.1"/>
</dbReference>
<dbReference type="Pfam" id="PF13786">
    <property type="entry name" value="DUF4179"/>
    <property type="match status" value="1"/>
</dbReference>